<gene>
    <name evidence="2" type="ORF">KKJ01_20995</name>
</gene>
<reference evidence="2" key="1">
    <citation type="submission" date="2021-08" db="EMBL/GenBank/DDBJ databases">
        <authorList>
            <person name="Papudeshi B."/>
            <person name="Bashey-Visser F."/>
        </authorList>
    </citation>
    <scope>NUCLEOTIDE SEQUENCE</scope>
    <source>
        <strain evidence="2">MC_266_E_2016</strain>
    </source>
</reference>
<dbReference type="Proteomes" id="UP001222434">
    <property type="component" value="Unassembled WGS sequence"/>
</dbReference>
<feature type="domain" description="Glycosyl transferase family 25" evidence="1">
    <location>
        <begin position="2"/>
        <end position="173"/>
    </location>
</feature>
<dbReference type="AlphaFoldDB" id="A0AAJ1JBD3"/>
<dbReference type="CDD" id="cd06532">
    <property type="entry name" value="Glyco_transf_25"/>
    <property type="match status" value="1"/>
</dbReference>
<comment type="caution">
    <text evidence="2">The sequence shown here is derived from an EMBL/GenBank/DDBJ whole genome shotgun (WGS) entry which is preliminary data.</text>
</comment>
<evidence type="ECO:0000313" key="3">
    <source>
        <dbReference type="Proteomes" id="UP001222434"/>
    </source>
</evidence>
<protein>
    <submittedName>
        <fullName evidence="2">Glycosyltransferase family 25 protein</fullName>
    </submittedName>
</protein>
<organism evidence="2 3">
    <name type="scientific">Xenorhabdus bovienii</name>
    <name type="common">Xenorhabdus nematophila subsp. bovienii</name>
    <dbReference type="NCBI Taxonomy" id="40576"/>
    <lineage>
        <taxon>Bacteria</taxon>
        <taxon>Pseudomonadati</taxon>
        <taxon>Pseudomonadota</taxon>
        <taxon>Gammaproteobacteria</taxon>
        <taxon>Enterobacterales</taxon>
        <taxon>Morganellaceae</taxon>
        <taxon>Xenorhabdus</taxon>
    </lineage>
</organism>
<accession>A0AAJ1JBD3</accession>
<dbReference type="Pfam" id="PF01755">
    <property type="entry name" value="Glyco_transf_25"/>
    <property type="match status" value="1"/>
</dbReference>
<reference evidence="2" key="2">
    <citation type="journal article" date="2022" name="J. Evol. Biol.">
        <title>Pre- and post-association barriers to host switching in sympatric mutualists.</title>
        <authorList>
            <person name="Dinges Z.M."/>
            <person name="Phillips R.K."/>
            <person name="Lively C.M."/>
            <person name="Bashey F."/>
        </authorList>
    </citation>
    <scope>NUCLEOTIDE SEQUENCE</scope>
    <source>
        <strain evidence="2">MC_266_E_2016</strain>
    </source>
</reference>
<evidence type="ECO:0000313" key="2">
    <source>
        <dbReference type="EMBL" id="MDE1480600.1"/>
    </source>
</evidence>
<evidence type="ECO:0000259" key="1">
    <source>
        <dbReference type="Pfam" id="PF01755"/>
    </source>
</evidence>
<dbReference type="RefSeq" id="WP_274713961.1">
    <property type="nucleotide sequence ID" value="NZ_JAILSO010000166.1"/>
</dbReference>
<proteinExistence type="predicted"/>
<dbReference type="EMBL" id="JAILSO010000166">
    <property type="protein sequence ID" value="MDE1480600.1"/>
    <property type="molecule type" value="Genomic_DNA"/>
</dbReference>
<sequence>MKSFVINLEKDIKRKQSIQKQLNSINLDAEFINAVYGKALSAEQLNKFCPDFNQISLTLGEVGCSLSHLDTYKKIIDGKTSIALILEDDAKFDEKLIEVLSSLESHPMALSSTPYVFLLNKTNEYFDSFKKPLTRNYHIVDVIDAACAHGYILNLAAAKKLYEYLLPVRFVADEWKMLREQNVIKLRAIIPSIIDISPNSLDSSIGNREYSLTELDKENRKRPISTKLKLALWRIFIRTWFRKIRP</sequence>
<dbReference type="InterPro" id="IPR002654">
    <property type="entry name" value="Glyco_trans_25"/>
</dbReference>
<name>A0AAJ1JBD3_XENBV</name>